<dbReference type="EMBL" id="JAWDGP010001657">
    <property type="protein sequence ID" value="KAK3789552.1"/>
    <property type="molecule type" value="Genomic_DNA"/>
</dbReference>
<protein>
    <submittedName>
        <fullName evidence="1">Uncharacterized protein</fullName>
    </submittedName>
</protein>
<comment type="caution">
    <text evidence="1">The sequence shown here is derived from an EMBL/GenBank/DDBJ whole genome shotgun (WGS) entry which is preliminary data.</text>
</comment>
<dbReference type="AlphaFoldDB" id="A0AAE1AMN2"/>
<sequence length="242" mass="26671">MFIHSICKSRPSALFTHYTNKGLTSRVHKNLNTLRKHALSAEDTNTMLDFVKNYVNKHCASSSGQKPDEIDLEKRTGEYLDSKNHDDDVALDFGCCDKSVSQSDLLLNETVTYSVENHTPAEHEPLFVNRGTSIGSVLSSDSADVHFQELTNSTSTCLNSNAPDKLTPSEILVTMVPSTRAARFCNSSEDNTASDSLLPASFFLPQQPLEPKSILPDSNPLTQGIVRAELVNATYFSLCNLR</sequence>
<evidence type="ECO:0000313" key="1">
    <source>
        <dbReference type="EMBL" id="KAK3789552.1"/>
    </source>
</evidence>
<keyword evidence="2" id="KW-1185">Reference proteome</keyword>
<proteinExistence type="predicted"/>
<evidence type="ECO:0000313" key="2">
    <source>
        <dbReference type="Proteomes" id="UP001283361"/>
    </source>
</evidence>
<reference evidence="1" key="1">
    <citation type="journal article" date="2023" name="G3 (Bethesda)">
        <title>A reference genome for the long-term kleptoplast-retaining sea slug Elysia crispata morphotype clarki.</title>
        <authorList>
            <person name="Eastman K.E."/>
            <person name="Pendleton A.L."/>
            <person name="Shaikh M.A."/>
            <person name="Suttiyut T."/>
            <person name="Ogas R."/>
            <person name="Tomko P."/>
            <person name="Gavelis G."/>
            <person name="Widhalm J.R."/>
            <person name="Wisecaver J.H."/>
        </authorList>
    </citation>
    <scope>NUCLEOTIDE SEQUENCE</scope>
    <source>
        <strain evidence="1">ECLA1</strain>
    </source>
</reference>
<gene>
    <name evidence="1" type="ORF">RRG08_060325</name>
</gene>
<accession>A0AAE1AMN2</accession>
<dbReference type="Proteomes" id="UP001283361">
    <property type="component" value="Unassembled WGS sequence"/>
</dbReference>
<name>A0AAE1AMN2_9GAST</name>
<organism evidence="1 2">
    <name type="scientific">Elysia crispata</name>
    <name type="common">lettuce slug</name>
    <dbReference type="NCBI Taxonomy" id="231223"/>
    <lineage>
        <taxon>Eukaryota</taxon>
        <taxon>Metazoa</taxon>
        <taxon>Spiralia</taxon>
        <taxon>Lophotrochozoa</taxon>
        <taxon>Mollusca</taxon>
        <taxon>Gastropoda</taxon>
        <taxon>Heterobranchia</taxon>
        <taxon>Euthyneura</taxon>
        <taxon>Panpulmonata</taxon>
        <taxon>Sacoglossa</taxon>
        <taxon>Placobranchoidea</taxon>
        <taxon>Plakobranchidae</taxon>
        <taxon>Elysia</taxon>
    </lineage>
</organism>